<gene>
    <name evidence="3" type="ORF">DT076_01485</name>
</gene>
<dbReference type="PANTHER" id="PTHR24321:SF8">
    <property type="entry name" value="ESTRADIOL 17-BETA-DEHYDROGENASE 8-RELATED"/>
    <property type="match status" value="1"/>
</dbReference>
<reference evidence="3 4" key="1">
    <citation type="submission" date="2018-07" db="EMBL/GenBank/DDBJ databases">
        <title>Desertimonas flava gen. nov. sp. nov.</title>
        <authorList>
            <person name="Liu S."/>
        </authorList>
    </citation>
    <scope>NUCLEOTIDE SEQUENCE [LARGE SCALE GENOMIC DNA]</scope>
    <source>
        <strain evidence="3 4">16Sb5-5</strain>
    </source>
</reference>
<dbReference type="InterPro" id="IPR002347">
    <property type="entry name" value="SDR_fam"/>
</dbReference>
<evidence type="ECO:0000313" key="3">
    <source>
        <dbReference type="EMBL" id="RCK71159.1"/>
    </source>
</evidence>
<dbReference type="Gene3D" id="3.40.50.720">
    <property type="entry name" value="NAD(P)-binding Rossmann-like Domain"/>
    <property type="match status" value="1"/>
</dbReference>
<dbReference type="Pfam" id="PF13561">
    <property type="entry name" value="adh_short_C2"/>
    <property type="match status" value="1"/>
</dbReference>
<name>A0A367Z066_9ACTN</name>
<dbReference type="AlphaFoldDB" id="A0A367Z066"/>
<keyword evidence="4" id="KW-1185">Reference proteome</keyword>
<evidence type="ECO:0000256" key="2">
    <source>
        <dbReference type="ARBA" id="ARBA00023002"/>
    </source>
</evidence>
<dbReference type="SUPFAM" id="SSF51735">
    <property type="entry name" value="NAD(P)-binding Rossmann-fold domains"/>
    <property type="match status" value="1"/>
</dbReference>
<dbReference type="PRINTS" id="PR00081">
    <property type="entry name" value="GDHRDH"/>
</dbReference>
<accession>A0A367Z066</accession>
<proteinExistence type="inferred from homology"/>
<dbReference type="GO" id="GO:0016491">
    <property type="term" value="F:oxidoreductase activity"/>
    <property type="evidence" value="ECO:0007669"/>
    <property type="project" value="UniProtKB-KW"/>
</dbReference>
<dbReference type="CDD" id="cd05233">
    <property type="entry name" value="SDR_c"/>
    <property type="match status" value="1"/>
</dbReference>
<keyword evidence="2" id="KW-0560">Oxidoreductase</keyword>
<dbReference type="RefSeq" id="WP_114124862.1">
    <property type="nucleotide sequence ID" value="NZ_QOUI01000001.1"/>
</dbReference>
<dbReference type="PRINTS" id="PR00080">
    <property type="entry name" value="SDRFAMILY"/>
</dbReference>
<sequence>MTAAADAGADRFARYPSLAGRVAFVSGGATGLGAEFVTQLAAQGVEVAFTDIDTEHGEALVREVAAAGLPEPWFAPCDVRDVPALQRVIGEAAAARGPITVLVNNAANDTRHPYTELDAEAFDDRIAVNLRHHLFAIQAVAPMMREQGGGSIINLGSISAHADFIGMVGYITAKAGIEGLTRTMARELGPDRIRVNCLIPGWVLTERQLREHITPADLETIRQKQCLAEPVVPADLARMLLWLASDDSAACTGQQWVVDGGWL</sequence>
<dbReference type="FunFam" id="3.40.50.720:FF:000084">
    <property type="entry name" value="Short-chain dehydrogenase reductase"/>
    <property type="match status" value="1"/>
</dbReference>
<dbReference type="InterPro" id="IPR036291">
    <property type="entry name" value="NAD(P)-bd_dom_sf"/>
</dbReference>
<dbReference type="EMBL" id="QOUI01000001">
    <property type="protein sequence ID" value="RCK71159.1"/>
    <property type="molecule type" value="Genomic_DNA"/>
</dbReference>
<dbReference type="PANTHER" id="PTHR24321">
    <property type="entry name" value="DEHYDROGENASES, SHORT CHAIN"/>
    <property type="match status" value="1"/>
</dbReference>
<protein>
    <submittedName>
        <fullName evidence="3">SDR family NAD(P)-dependent oxidoreductase</fullName>
    </submittedName>
</protein>
<evidence type="ECO:0000256" key="1">
    <source>
        <dbReference type="ARBA" id="ARBA00006484"/>
    </source>
</evidence>
<comment type="caution">
    <text evidence="3">The sequence shown here is derived from an EMBL/GenBank/DDBJ whole genome shotgun (WGS) entry which is preliminary data.</text>
</comment>
<comment type="similarity">
    <text evidence="1">Belongs to the short-chain dehydrogenases/reductases (SDR) family.</text>
</comment>
<dbReference type="Proteomes" id="UP000252770">
    <property type="component" value="Unassembled WGS sequence"/>
</dbReference>
<organism evidence="3 4">
    <name type="scientific">Desertihabitans brevis</name>
    <dbReference type="NCBI Taxonomy" id="2268447"/>
    <lineage>
        <taxon>Bacteria</taxon>
        <taxon>Bacillati</taxon>
        <taxon>Actinomycetota</taxon>
        <taxon>Actinomycetes</taxon>
        <taxon>Propionibacteriales</taxon>
        <taxon>Propionibacteriaceae</taxon>
        <taxon>Desertihabitans</taxon>
    </lineage>
</organism>
<evidence type="ECO:0000313" key="4">
    <source>
        <dbReference type="Proteomes" id="UP000252770"/>
    </source>
</evidence>